<reference evidence="1 2" key="1">
    <citation type="submission" date="2016-06" db="EMBL/GenBank/DDBJ databases">
        <title>Evolution of pathogenesis and genome organization in the Tremellales.</title>
        <authorList>
            <person name="Cuomo C."/>
            <person name="Litvintseva A."/>
            <person name="Heitman J."/>
            <person name="Chen Y."/>
            <person name="Sun S."/>
            <person name="Springer D."/>
            <person name="Dromer F."/>
            <person name="Young S."/>
            <person name="Zeng Q."/>
            <person name="Chapman S."/>
            <person name="Gujja S."/>
            <person name="Saif S."/>
            <person name="Birren B."/>
        </authorList>
    </citation>
    <scope>NUCLEOTIDE SEQUENCE [LARGE SCALE GENOMIC DNA]</scope>
    <source>
        <strain evidence="1 2">ATCC 28783</strain>
    </source>
</reference>
<proteinExistence type="predicted"/>
<evidence type="ECO:0000313" key="2">
    <source>
        <dbReference type="Proteomes" id="UP000289152"/>
    </source>
</evidence>
<protein>
    <submittedName>
        <fullName evidence="1">Uncharacterized protein</fullName>
    </submittedName>
</protein>
<keyword evidence="2" id="KW-1185">Reference proteome</keyword>
<accession>A0A4Q1BSD8</accession>
<organism evidence="1 2">
    <name type="scientific">Tremella mesenterica</name>
    <name type="common">Jelly fungus</name>
    <dbReference type="NCBI Taxonomy" id="5217"/>
    <lineage>
        <taxon>Eukaryota</taxon>
        <taxon>Fungi</taxon>
        <taxon>Dikarya</taxon>
        <taxon>Basidiomycota</taxon>
        <taxon>Agaricomycotina</taxon>
        <taxon>Tremellomycetes</taxon>
        <taxon>Tremellales</taxon>
        <taxon>Tremellaceae</taxon>
        <taxon>Tremella</taxon>
    </lineage>
</organism>
<dbReference type="EMBL" id="SDIL01000014">
    <property type="protein sequence ID" value="RXK40858.1"/>
    <property type="molecule type" value="Genomic_DNA"/>
</dbReference>
<evidence type="ECO:0000313" key="1">
    <source>
        <dbReference type="EMBL" id="RXK40858.1"/>
    </source>
</evidence>
<dbReference type="AlphaFoldDB" id="A0A4Q1BSD8"/>
<comment type="caution">
    <text evidence="1">The sequence shown here is derived from an EMBL/GenBank/DDBJ whole genome shotgun (WGS) entry which is preliminary data.</text>
</comment>
<dbReference type="InParanoid" id="A0A4Q1BSD8"/>
<name>A0A4Q1BSD8_TREME</name>
<dbReference type="Proteomes" id="UP000289152">
    <property type="component" value="Unassembled WGS sequence"/>
</dbReference>
<sequence length="286" mass="31282">MTLFTQEFLIEKTVCTVIKIDYNLDKDSPDVHILKGGVQSICHLPSQQILAGTAGALGLKTVNAFTGQFSIYTCAREMARYVLATEGTNSALNIEEAQFSVSLQNELYVVTINGLQRGTKVVYRLPIFAAIAQTLNSARGLSMYKEWFDIRNDAAKWIKFQTLSETALLQAVEVRTLEALQEDSLGLTCDDDITTTLTTSKGEQEPWDWKPPPRTQDLWDTKEVHVLSGIATLSPEKCAEAAQQSMVDLPLAGSGGVSGLIKRCGGQNPASRSKDRTQTLCTCIVG</sequence>
<gene>
    <name evidence="1" type="ORF">M231_01917</name>
</gene>